<name>A0A371CSJ4_9APHY</name>
<evidence type="ECO:0000313" key="2">
    <source>
        <dbReference type="EMBL" id="RDX43236.1"/>
    </source>
</evidence>
<evidence type="ECO:0000256" key="1">
    <source>
        <dbReference type="SAM" id="MobiDB-lite"/>
    </source>
</evidence>
<proteinExistence type="predicted"/>
<keyword evidence="3" id="KW-1185">Reference proteome</keyword>
<dbReference type="EMBL" id="KZ857468">
    <property type="protein sequence ID" value="RDX43236.1"/>
    <property type="molecule type" value="Genomic_DNA"/>
</dbReference>
<feature type="compositionally biased region" description="Low complexity" evidence="1">
    <location>
        <begin position="84"/>
        <end position="95"/>
    </location>
</feature>
<protein>
    <submittedName>
        <fullName evidence="2">Uncharacterized protein</fullName>
    </submittedName>
</protein>
<sequence length="267" mass="28989">MALTLDEVGEAFAACRVRSVLEERASLPKPPSSPICLQLPLTCLDALSATLPRWKPSGWLTLCLQAMCPNTSHVASPDSPIPVPHSVVSRSRSPSCMHLSQRSRPRLPLICRPQLPRSASLVRPLHSSVRTPARASKYSTSTNPTADVRDKTTVCPSSDFELRLRVVRRARMARAVHGGTGTRRLQVVGVLRACRNTTGRSVAQRLSPGRAFDSDVHRHCVCVLREEGHGTCRLQHGRLGNGNRTRCTMTAAQAPGPTVPPVVRAAV</sequence>
<accession>A0A371CSJ4</accession>
<dbReference type="AlphaFoldDB" id="A0A371CSJ4"/>
<evidence type="ECO:0000313" key="3">
    <source>
        <dbReference type="Proteomes" id="UP000256964"/>
    </source>
</evidence>
<organism evidence="2 3">
    <name type="scientific">Lentinus brumalis</name>
    <dbReference type="NCBI Taxonomy" id="2498619"/>
    <lineage>
        <taxon>Eukaryota</taxon>
        <taxon>Fungi</taxon>
        <taxon>Dikarya</taxon>
        <taxon>Basidiomycota</taxon>
        <taxon>Agaricomycotina</taxon>
        <taxon>Agaricomycetes</taxon>
        <taxon>Polyporales</taxon>
        <taxon>Polyporaceae</taxon>
        <taxon>Lentinus</taxon>
    </lineage>
</organism>
<dbReference type="Proteomes" id="UP000256964">
    <property type="component" value="Unassembled WGS sequence"/>
</dbReference>
<reference evidence="2 3" key="1">
    <citation type="journal article" date="2018" name="Biotechnol. Biofuels">
        <title>Integrative visual omics of the white-rot fungus Polyporus brumalis exposes the biotechnological potential of its oxidative enzymes for delignifying raw plant biomass.</title>
        <authorList>
            <person name="Miyauchi S."/>
            <person name="Rancon A."/>
            <person name="Drula E."/>
            <person name="Hage H."/>
            <person name="Chaduli D."/>
            <person name="Favel A."/>
            <person name="Grisel S."/>
            <person name="Henrissat B."/>
            <person name="Herpoel-Gimbert I."/>
            <person name="Ruiz-Duenas F.J."/>
            <person name="Chevret D."/>
            <person name="Hainaut M."/>
            <person name="Lin J."/>
            <person name="Wang M."/>
            <person name="Pangilinan J."/>
            <person name="Lipzen A."/>
            <person name="Lesage-Meessen L."/>
            <person name="Navarro D."/>
            <person name="Riley R."/>
            <person name="Grigoriev I.V."/>
            <person name="Zhou S."/>
            <person name="Raouche S."/>
            <person name="Rosso M.N."/>
        </authorList>
    </citation>
    <scope>NUCLEOTIDE SEQUENCE [LARGE SCALE GENOMIC DNA]</scope>
    <source>
        <strain evidence="2 3">BRFM 1820</strain>
    </source>
</reference>
<gene>
    <name evidence="2" type="ORF">OH76DRAFT_1233876</name>
</gene>
<feature type="region of interest" description="Disordered" evidence="1">
    <location>
        <begin position="74"/>
        <end position="99"/>
    </location>
</feature>